<protein>
    <recommendedName>
        <fullName evidence="4">VOC domain-containing protein</fullName>
    </recommendedName>
</protein>
<dbReference type="Gene3D" id="3.10.180.10">
    <property type="entry name" value="2,3-Dihydroxybiphenyl 1,2-Dioxygenase, domain 1"/>
    <property type="match status" value="1"/>
</dbReference>
<evidence type="ECO:0008006" key="4">
    <source>
        <dbReference type="Google" id="ProtNLM"/>
    </source>
</evidence>
<feature type="region of interest" description="Disordered" evidence="1">
    <location>
        <begin position="1"/>
        <end position="26"/>
    </location>
</feature>
<gene>
    <name evidence="2" type="ORF">GCM10025883_08390</name>
</gene>
<evidence type="ECO:0000313" key="2">
    <source>
        <dbReference type="EMBL" id="GMA38794.1"/>
    </source>
</evidence>
<feature type="compositionally biased region" description="Basic and acidic residues" evidence="1">
    <location>
        <begin position="1"/>
        <end position="10"/>
    </location>
</feature>
<accession>A0ABQ6IMX5</accession>
<sequence>MTARPEDAVAHSRRHQTSGEHDGGAYTASRHHEIALMCDDLDSTVDELRSRGAEFAGDAQEMGFGRGIMLRVPGADDILLYQAHHAAAYTLGDA</sequence>
<dbReference type="EMBL" id="BSUO01000001">
    <property type="protein sequence ID" value="GMA38794.1"/>
    <property type="molecule type" value="Genomic_DNA"/>
</dbReference>
<evidence type="ECO:0000313" key="3">
    <source>
        <dbReference type="Proteomes" id="UP001157126"/>
    </source>
</evidence>
<keyword evidence="3" id="KW-1185">Reference proteome</keyword>
<evidence type="ECO:0000256" key="1">
    <source>
        <dbReference type="SAM" id="MobiDB-lite"/>
    </source>
</evidence>
<name>A0ABQ6IMX5_9MICO</name>
<dbReference type="InterPro" id="IPR029068">
    <property type="entry name" value="Glyas_Bleomycin-R_OHBP_Dase"/>
</dbReference>
<comment type="caution">
    <text evidence="2">The sequence shown here is derived from an EMBL/GenBank/DDBJ whole genome shotgun (WGS) entry which is preliminary data.</text>
</comment>
<dbReference type="SUPFAM" id="SSF54593">
    <property type="entry name" value="Glyoxalase/Bleomycin resistance protein/Dihydroxybiphenyl dioxygenase"/>
    <property type="match status" value="1"/>
</dbReference>
<proteinExistence type="predicted"/>
<organism evidence="2 3">
    <name type="scientific">Mobilicoccus caccae</name>
    <dbReference type="NCBI Taxonomy" id="1859295"/>
    <lineage>
        <taxon>Bacteria</taxon>
        <taxon>Bacillati</taxon>
        <taxon>Actinomycetota</taxon>
        <taxon>Actinomycetes</taxon>
        <taxon>Micrococcales</taxon>
        <taxon>Dermatophilaceae</taxon>
        <taxon>Mobilicoccus</taxon>
    </lineage>
</organism>
<dbReference type="RefSeq" id="WP_284302831.1">
    <property type="nucleotide sequence ID" value="NZ_BSUO01000001.1"/>
</dbReference>
<dbReference type="Proteomes" id="UP001157126">
    <property type="component" value="Unassembled WGS sequence"/>
</dbReference>
<reference evidence="3" key="1">
    <citation type="journal article" date="2019" name="Int. J. Syst. Evol. Microbiol.">
        <title>The Global Catalogue of Microorganisms (GCM) 10K type strain sequencing project: providing services to taxonomists for standard genome sequencing and annotation.</title>
        <authorList>
            <consortium name="The Broad Institute Genomics Platform"/>
            <consortium name="The Broad Institute Genome Sequencing Center for Infectious Disease"/>
            <person name="Wu L."/>
            <person name="Ma J."/>
        </authorList>
    </citation>
    <scope>NUCLEOTIDE SEQUENCE [LARGE SCALE GENOMIC DNA]</scope>
    <source>
        <strain evidence="3">NBRC 113072</strain>
    </source>
</reference>